<evidence type="ECO:0000313" key="1">
    <source>
        <dbReference type="EMBL" id="NEM91493.1"/>
    </source>
</evidence>
<gene>
    <name evidence="1" type="ORF">G3T37_09000</name>
</gene>
<sequence length="196" mass="21709">MPASETPRLDRGDLLDGLRELIRSAHTERLTGVTIRIVGGAALRLAYFDRDTTLDIDAQIAPIDQLQPIIDRIATSRGWPADWLNNNAAMFLPSWGRRIDWETIFDDGDVSIEVAPIDALLAMKLLACRPGRDTPDITKLLALTDIRSLDTAEELFESFYPGEPLPDKAIRLLSRIFEIGLPPKPTAPPRLDLGGT</sequence>
<organism evidence="1 2">
    <name type="scientific">Galbitalea soli</name>
    <dbReference type="NCBI Taxonomy" id="1268042"/>
    <lineage>
        <taxon>Bacteria</taxon>
        <taxon>Bacillati</taxon>
        <taxon>Actinomycetota</taxon>
        <taxon>Actinomycetes</taxon>
        <taxon>Micrococcales</taxon>
        <taxon>Microbacteriaceae</taxon>
        <taxon>Galbitalea</taxon>
    </lineage>
</organism>
<comment type="caution">
    <text evidence="1">The sequence shown here is derived from an EMBL/GenBank/DDBJ whole genome shotgun (WGS) entry which is preliminary data.</text>
</comment>
<reference evidence="1 2" key="1">
    <citation type="journal article" date="2014" name="Int. J. Syst. Evol. Microbiol.">
        <title>Description of Galbitalea soli gen. nov., sp. nov., and Frondihabitans sucicola sp. nov.</title>
        <authorList>
            <person name="Kim S.J."/>
            <person name="Lim J.M."/>
            <person name="Ahn J.H."/>
            <person name="Weon H.Y."/>
            <person name="Hamada M."/>
            <person name="Suzuki K."/>
            <person name="Ahn T.Y."/>
            <person name="Kwon S.W."/>
        </authorList>
    </citation>
    <scope>NUCLEOTIDE SEQUENCE [LARGE SCALE GENOMIC DNA]</scope>
    <source>
        <strain evidence="1 2">NBRC 108727</strain>
    </source>
</reference>
<accession>A0A7C9PN65</accession>
<dbReference type="EMBL" id="JAAGWZ010000002">
    <property type="protein sequence ID" value="NEM91493.1"/>
    <property type="molecule type" value="Genomic_DNA"/>
</dbReference>
<protein>
    <recommendedName>
        <fullName evidence="3">Nucleotidyl transferase AbiEii/AbiGii toxin family protein</fullName>
    </recommendedName>
</protein>
<dbReference type="RefSeq" id="WP_163473244.1">
    <property type="nucleotide sequence ID" value="NZ_JAAGWZ010000002.1"/>
</dbReference>
<proteinExistence type="predicted"/>
<evidence type="ECO:0000313" key="2">
    <source>
        <dbReference type="Proteomes" id="UP000479756"/>
    </source>
</evidence>
<dbReference type="Proteomes" id="UP000479756">
    <property type="component" value="Unassembled WGS sequence"/>
</dbReference>
<keyword evidence="2" id="KW-1185">Reference proteome</keyword>
<dbReference type="AlphaFoldDB" id="A0A7C9PN65"/>
<evidence type="ECO:0008006" key="3">
    <source>
        <dbReference type="Google" id="ProtNLM"/>
    </source>
</evidence>
<name>A0A7C9PN65_9MICO</name>